<dbReference type="EMBL" id="GBHO01007372">
    <property type="protein sequence ID" value="JAG36232.1"/>
    <property type="molecule type" value="Transcribed_RNA"/>
</dbReference>
<feature type="region of interest" description="Disordered" evidence="1">
    <location>
        <begin position="216"/>
        <end position="247"/>
    </location>
</feature>
<evidence type="ECO:0000256" key="1">
    <source>
        <dbReference type="SAM" id="MobiDB-lite"/>
    </source>
</evidence>
<evidence type="ECO:0000313" key="4">
    <source>
        <dbReference type="EMBL" id="JAG36232.1"/>
    </source>
</evidence>
<reference evidence="2" key="1">
    <citation type="journal article" date="2014" name="PLoS ONE">
        <title>Transcriptome-Based Identification of ABC Transporters in the Western Tarnished Plant Bug Lygus hesperus.</title>
        <authorList>
            <person name="Hull J.J."/>
            <person name="Chaney K."/>
            <person name="Geib S.M."/>
            <person name="Fabrick J.A."/>
            <person name="Brent C.S."/>
            <person name="Walsh D."/>
            <person name="Lavine L.C."/>
        </authorList>
    </citation>
    <scope>NUCLEOTIDE SEQUENCE</scope>
</reference>
<reference evidence="2" key="2">
    <citation type="submission" date="2014-07" db="EMBL/GenBank/DDBJ databases">
        <authorList>
            <person name="Hull J."/>
        </authorList>
    </citation>
    <scope>NUCLEOTIDE SEQUENCE</scope>
</reference>
<proteinExistence type="predicted"/>
<protein>
    <submittedName>
        <fullName evidence="2">Uncharacterized protein</fullName>
    </submittedName>
</protein>
<organism evidence="2">
    <name type="scientific">Lygus hesperus</name>
    <name type="common">Western plant bug</name>
    <dbReference type="NCBI Taxonomy" id="30085"/>
    <lineage>
        <taxon>Eukaryota</taxon>
        <taxon>Metazoa</taxon>
        <taxon>Ecdysozoa</taxon>
        <taxon>Arthropoda</taxon>
        <taxon>Hexapoda</taxon>
        <taxon>Insecta</taxon>
        <taxon>Pterygota</taxon>
        <taxon>Neoptera</taxon>
        <taxon>Paraneoptera</taxon>
        <taxon>Hemiptera</taxon>
        <taxon>Heteroptera</taxon>
        <taxon>Panheteroptera</taxon>
        <taxon>Cimicomorpha</taxon>
        <taxon>Miridae</taxon>
        <taxon>Mirini</taxon>
        <taxon>Lygus</taxon>
    </lineage>
</organism>
<dbReference type="EMBL" id="GBHO01044032">
    <property type="protein sequence ID" value="JAF99571.1"/>
    <property type="molecule type" value="Transcribed_RNA"/>
</dbReference>
<feature type="region of interest" description="Disordered" evidence="1">
    <location>
        <begin position="69"/>
        <end position="97"/>
    </location>
</feature>
<feature type="compositionally biased region" description="Basic and acidic residues" evidence="1">
    <location>
        <begin position="229"/>
        <end position="240"/>
    </location>
</feature>
<dbReference type="EMBL" id="GBHO01035689">
    <property type="protein sequence ID" value="JAG07915.1"/>
    <property type="molecule type" value="Transcribed_RNA"/>
</dbReference>
<sequence length="445" mass="47970">MPAISLFVRVPAEWPTWMLAPSFSNFITFLIKAFFIIVMAAVNYDTYSSSDEDSLPEDEEEITIPVNEAIPGAVNGAKKPGNHSEGYFSSDPEDENGHLRKAQGAVAFPDPKDELIEENNLGACGQDDEGSDALSETGTYTIDKETPEVVTARLSIDASFGIDNKISTSRDSAAWISEWASNTVNHHNSFKGSTSSLLGPTVAKTKMTISKIPSPISARARLGTRKTKKNETEPYCKSESGENSYETESYLKTTEKALSAIAARMSVSLDSGGESDADSKSSGNKKGLHRSDSSASESGPKPQTPSATRYNRAFSLRRGRLDAEETKKTDPPVASLGPARGATPKSEHPPHRSTSSVGPRLPLLYCPLQAYLEMTIPGSALDRNCHPSLPCSLHRKTAWLALRKLALELTGPEAATVVVVVGATRPCPRRKLSSRIGKEGKTMIP</sequence>
<name>A0A0A9VTE2_LYGHE</name>
<feature type="region of interest" description="Disordered" evidence="1">
    <location>
        <begin position="269"/>
        <end position="358"/>
    </location>
</feature>
<gene>
    <name evidence="2" type="ORF">CM83_71172</name>
    <name evidence="3" type="ORF">CM83_71175</name>
    <name evidence="4" type="ORF">CM83_71178</name>
</gene>
<evidence type="ECO:0000313" key="2">
    <source>
        <dbReference type="EMBL" id="JAF99571.1"/>
    </source>
</evidence>
<dbReference type="AlphaFoldDB" id="A0A0A9VTE2"/>
<evidence type="ECO:0000313" key="3">
    <source>
        <dbReference type="EMBL" id="JAG07915.1"/>
    </source>
</evidence>
<accession>A0A0A9VTE2</accession>
<feature type="compositionally biased region" description="Basic and acidic residues" evidence="1">
    <location>
        <begin position="319"/>
        <end position="330"/>
    </location>
</feature>